<reference evidence="2 3" key="1">
    <citation type="submission" date="2018-09" db="EMBL/GenBank/DDBJ databases">
        <title>Genomic investigation of the strawberry pathogen Phytophthora fragariae indicates pathogenicity is determined by transcriptional variation in three key races.</title>
        <authorList>
            <person name="Adams T.M."/>
            <person name="Armitage A.D."/>
            <person name="Sobczyk M.K."/>
            <person name="Bates H.J."/>
            <person name="Dunwell J.M."/>
            <person name="Nellist C.F."/>
            <person name="Harrison R.J."/>
        </authorList>
    </citation>
    <scope>NUCLEOTIDE SEQUENCE [LARGE SCALE GENOMIC DNA]</scope>
    <source>
        <strain evidence="2 3">SCRP249</strain>
    </source>
</reference>
<protein>
    <submittedName>
        <fullName evidence="2">Uncharacterized protein</fullName>
    </submittedName>
</protein>
<evidence type="ECO:0000256" key="1">
    <source>
        <dbReference type="SAM" id="MobiDB-lite"/>
    </source>
</evidence>
<dbReference type="AlphaFoldDB" id="A0A6A3GAB6"/>
<evidence type="ECO:0000313" key="3">
    <source>
        <dbReference type="Proteomes" id="UP000429607"/>
    </source>
</evidence>
<feature type="compositionally biased region" description="Basic residues" evidence="1">
    <location>
        <begin position="57"/>
        <end position="70"/>
    </location>
</feature>
<organism evidence="2 3">
    <name type="scientific">Phytophthora rubi</name>
    <dbReference type="NCBI Taxonomy" id="129364"/>
    <lineage>
        <taxon>Eukaryota</taxon>
        <taxon>Sar</taxon>
        <taxon>Stramenopiles</taxon>
        <taxon>Oomycota</taxon>
        <taxon>Peronosporomycetes</taxon>
        <taxon>Peronosporales</taxon>
        <taxon>Peronosporaceae</taxon>
        <taxon>Phytophthora</taxon>
    </lineage>
</organism>
<name>A0A6A3GAB6_9STRA</name>
<feature type="region of interest" description="Disordered" evidence="1">
    <location>
        <begin position="27"/>
        <end position="155"/>
    </location>
</feature>
<proteinExistence type="predicted"/>
<dbReference type="EMBL" id="QXFV01010276">
    <property type="protein sequence ID" value="KAE8953943.1"/>
    <property type="molecule type" value="Genomic_DNA"/>
</dbReference>
<accession>A0A6A3GAB6</accession>
<sequence>MVSAVCVPTEFVDPMTHVWRELTALSEREPRRASERGPVIKSPRVKLQARIPESRMVKSRSRVIKRSKSQLRRESGSPREVRESRVRTSTRSKSPGVKGPEVDVQESMSRSQESKSQEVQDSRRQEVRENQEVQESQGVQEKEDVQEEGSPRVKL</sequence>
<evidence type="ECO:0000313" key="2">
    <source>
        <dbReference type="EMBL" id="KAE8953943.1"/>
    </source>
</evidence>
<feature type="compositionally biased region" description="Basic and acidic residues" evidence="1">
    <location>
        <begin position="71"/>
        <end position="86"/>
    </location>
</feature>
<comment type="caution">
    <text evidence="2">The sequence shown here is derived from an EMBL/GenBank/DDBJ whole genome shotgun (WGS) entry which is preliminary data.</text>
</comment>
<feature type="compositionally biased region" description="Basic and acidic residues" evidence="1">
    <location>
        <begin position="112"/>
        <end position="131"/>
    </location>
</feature>
<gene>
    <name evidence="2" type="ORF">PR001_g32688</name>
</gene>
<dbReference type="Proteomes" id="UP000429607">
    <property type="component" value="Unassembled WGS sequence"/>
</dbReference>